<dbReference type="Proteomes" id="UP000198398">
    <property type="component" value="Chromosome"/>
</dbReference>
<sequence>MRTNCARSRWRPRRLSRIPGAPDVKVPALVSFPDGLWRVHKFEYGPLNPPQRSGTPDLAWSRFDIPGWAVVYGATSRQGAFLEALSYAETSPLELDELFDDDDAESVSTQWEDLGHMAPGRIARQWRDVRRITRISPRQPSTGVVIDLLDSATISFLRATAESWAPGQFRENPRSIDVSSLTGNDRVFTTQVAWWLSRTTLPSGELPIGLRYSSRHGQEVGCYALWVDLDRFGPAEDVVDAVATEYEAGRDTVIDANDRDLRAAASLLDLKVF</sequence>
<dbReference type="AlphaFoldDB" id="A0A220UBW3"/>
<accession>A0A220UBW3</accession>
<organism evidence="2 3">
    <name type="scientific">Brachybacterium avium</name>
    <dbReference type="NCBI Taxonomy" id="2017485"/>
    <lineage>
        <taxon>Bacteria</taxon>
        <taxon>Bacillati</taxon>
        <taxon>Actinomycetota</taxon>
        <taxon>Actinomycetes</taxon>
        <taxon>Micrococcales</taxon>
        <taxon>Dermabacteraceae</taxon>
        <taxon>Brachybacterium</taxon>
    </lineage>
</organism>
<proteinExistence type="predicted"/>
<dbReference type="InterPro" id="IPR014914">
    <property type="entry name" value="RES_dom"/>
</dbReference>
<protein>
    <recommendedName>
        <fullName evidence="1">RES domain-containing protein</fullName>
    </recommendedName>
</protein>
<dbReference type="EMBL" id="CP022316">
    <property type="protein sequence ID" value="ASK65607.1"/>
    <property type="molecule type" value="Genomic_DNA"/>
</dbReference>
<evidence type="ECO:0000313" key="3">
    <source>
        <dbReference type="Proteomes" id="UP000198398"/>
    </source>
</evidence>
<dbReference type="KEGG" id="brv:CFK39_06895"/>
<reference evidence="3" key="1">
    <citation type="submission" date="2017-07" db="EMBL/GenBank/DDBJ databases">
        <title>Brachybacterium sp. VR2415.</title>
        <authorList>
            <person name="Tak E.J."/>
            <person name="Bae J.-W."/>
        </authorList>
    </citation>
    <scope>NUCLEOTIDE SEQUENCE [LARGE SCALE GENOMIC DNA]</scope>
    <source>
        <strain evidence="3">VR2415</strain>
    </source>
</reference>
<dbReference type="Pfam" id="PF08808">
    <property type="entry name" value="RES"/>
    <property type="match status" value="1"/>
</dbReference>
<evidence type="ECO:0000259" key="1">
    <source>
        <dbReference type="Pfam" id="PF08808"/>
    </source>
</evidence>
<evidence type="ECO:0000313" key="2">
    <source>
        <dbReference type="EMBL" id="ASK65607.1"/>
    </source>
</evidence>
<feature type="domain" description="RES" evidence="1">
    <location>
        <begin position="36"/>
        <end position="142"/>
    </location>
</feature>
<gene>
    <name evidence="2" type="ORF">CFK39_06895</name>
</gene>
<keyword evidence="3" id="KW-1185">Reference proteome</keyword>
<name>A0A220UBW3_9MICO</name>